<dbReference type="EMBL" id="LSDG01000019">
    <property type="protein sequence ID" value="KXB67296.1"/>
    <property type="molecule type" value="Genomic_DNA"/>
</dbReference>
<comment type="caution">
    <text evidence="1">The sequence shown here is derived from an EMBL/GenBank/DDBJ whole genome shotgun (WGS) entry which is preliminary data.</text>
</comment>
<dbReference type="PATRIC" id="fig|755172.3.peg.461"/>
<proteinExistence type="predicted"/>
<evidence type="ECO:0000313" key="1">
    <source>
        <dbReference type="EMBL" id="KXB67296.1"/>
    </source>
</evidence>
<gene>
    <name evidence="1" type="ORF">HMPREF1863_00481</name>
</gene>
<evidence type="ECO:0000313" key="2">
    <source>
        <dbReference type="Proteomes" id="UP000070442"/>
    </source>
</evidence>
<dbReference type="AlphaFoldDB" id="A0A134AHW4"/>
<dbReference type="Proteomes" id="UP000070442">
    <property type="component" value="Unassembled WGS sequence"/>
</dbReference>
<organism evidence="1 2">
    <name type="scientific">Aedoeadaptatus coxii</name>
    <dbReference type="NCBI Taxonomy" id="755172"/>
    <lineage>
        <taxon>Bacteria</taxon>
        <taxon>Bacillati</taxon>
        <taxon>Bacillota</taxon>
        <taxon>Tissierellia</taxon>
        <taxon>Tissierellales</taxon>
        <taxon>Peptoniphilaceae</taxon>
        <taxon>Aedoeadaptatus</taxon>
    </lineage>
</organism>
<keyword evidence="2" id="KW-1185">Reference proteome</keyword>
<accession>A0A134AHW4</accession>
<name>A0A134AHW4_9FIRM</name>
<reference evidence="2" key="1">
    <citation type="submission" date="2016-01" db="EMBL/GenBank/DDBJ databases">
        <authorList>
            <person name="Mitreva M."/>
            <person name="Pepin K.H."/>
            <person name="Mihindukulasuriya K.A."/>
            <person name="Fulton R."/>
            <person name="Fronick C."/>
            <person name="O'Laughlin M."/>
            <person name="Miner T."/>
            <person name="Herter B."/>
            <person name="Rosa B.A."/>
            <person name="Cordes M."/>
            <person name="Tomlinson C."/>
            <person name="Wollam A."/>
            <person name="Palsikar V.B."/>
            <person name="Mardis E.R."/>
            <person name="Wilson R.K."/>
        </authorList>
    </citation>
    <scope>NUCLEOTIDE SEQUENCE [LARGE SCALE GENOMIC DNA]</scope>
    <source>
        <strain evidence="2">DNF00729</strain>
    </source>
</reference>
<protein>
    <submittedName>
        <fullName evidence="1">Uncharacterized protein</fullName>
    </submittedName>
</protein>
<sequence>MLFGNKRVLIAIEVCILNGYFRVLFISLEAFEYEKTPPSDLDVGVFG</sequence>